<evidence type="ECO:0000313" key="1">
    <source>
        <dbReference type="EMBL" id="CAK9174726.1"/>
    </source>
</evidence>
<protein>
    <submittedName>
        <fullName evidence="1">Uncharacterized protein</fullName>
    </submittedName>
</protein>
<reference evidence="1 2" key="1">
    <citation type="submission" date="2024-02" db="EMBL/GenBank/DDBJ databases">
        <authorList>
            <person name="Vignale AGUSTIN F."/>
            <person name="Sosa J E."/>
            <person name="Modenutti C."/>
        </authorList>
    </citation>
    <scope>NUCLEOTIDE SEQUENCE [LARGE SCALE GENOMIC DNA]</scope>
</reference>
<evidence type="ECO:0000313" key="2">
    <source>
        <dbReference type="Proteomes" id="UP001642360"/>
    </source>
</evidence>
<dbReference type="EMBL" id="CAUOFW020006408">
    <property type="protein sequence ID" value="CAK9174726.1"/>
    <property type="molecule type" value="Genomic_DNA"/>
</dbReference>
<organism evidence="1 2">
    <name type="scientific">Ilex paraguariensis</name>
    <name type="common">yerba mate</name>
    <dbReference type="NCBI Taxonomy" id="185542"/>
    <lineage>
        <taxon>Eukaryota</taxon>
        <taxon>Viridiplantae</taxon>
        <taxon>Streptophyta</taxon>
        <taxon>Embryophyta</taxon>
        <taxon>Tracheophyta</taxon>
        <taxon>Spermatophyta</taxon>
        <taxon>Magnoliopsida</taxon>
        <taxon>eudicotyledons</taxon>
        <taxon>Gunneridae</taxon>
        <taxon>Pentapetalae</taxon>
        <taxon>asterids</taxon>
        <taxon>campanulids</taxon>
        <taxon>Aquifoliales</taxon>
        <taxon>Aquifoliaceae</taxon>
        <taxon>Ilex</taxon>
    </lineage>
</organism>
<proteinExistence type="predicted"/>
<dbReference type="Proteomes" id="UP001642360">
    <property type="component" value="Unassembled WGS sequence"/>
</dbReference>
<sequence length="171" mass="19633">MEKSRVEASSPLATVEDIQKRLVRPLSLPSQSSNPMVTSRDNLLRRNSSQFNTNSIELCRKREVTNKRLEDYLDPVLLSAMCSKIGGKRINSGEIKLQREFDRFEWPVDELKEFVEGSRTEKRVKLERNEAVNLPDDLDFIGGTSYESGDEEVSCTPFRRFEKTAFKLLNG</sequence>
<gene>
    <name evidence="1" type="ORF">ILEXP_LOCUS44490</name>
</gene>
<name>A0ABC8TZ00_9AQUA</name>
<dbReference type="AlphaFoldDB" id="A0ABC8TZ00"/>
<accession>A0ABC8TZ00</accession>
<keyword evidence="2" id="KW-1185">Reference proteome</keyword>
<comment type="caution">
    <text evidence="1">The sequence shown here is derived from an EMBL/GenBank/DDBJ whole genome shotgun (WGS) entry which is preliminary data.</text>
</comment>